<evidence type="ECO:0000259" key="3">
    <source>
        <dbReference type="PROSITE" id="PS51123"/>
    </source>
</evidence>
<dbReference type="Gene3D" id="3.40.190.10">
    <property type="entry name" value="Periplasmic binding protein-like II"/>
    <property type="match status" value="2"/>
</dbReference>
<reference evidence="4 5" key="1">
    <citation type="submission" date="2018-06" db="EMBL/GenBank/DDBJ databases">
        <authorList>
            <consortium name="Pathogen Informatics"/>
            <person name="Doyle S."/>
        </authorList>
    </citation>
    <scope>NUCLEOTIDE SEQUENCE [LARGE SCALE GENOMIC DNA]</scope>
    <source>
        <strain evidence="4 5">NCTC11842</strain>
    </source>
</reference>
<feature type="domain" description="OmpA-like" evidence="3">
    <location>
        <begin position="345"/>
        <end position="458"/>
    </location>
</feature>
<dbReference type="GO" id="GO:0016020">
    <property type="term" value="C:membrane"/>
    <property type="evidence" value="ECO:0007669"/>
    <property type="project" value="UniProtKB-UniRule"/>
</dbReference>
<dbReference type="PROSITE" id="PS51123">
    <property type="entry name" value="OMPA_2"/>
    <property type="match status" value="1"/>
</dbReference>
<proteinExistence type="predicted"/>
<dbReference type="InterPro" id="IPR024370">
    <property type="entry name" value="PBP_domain"/>
</dbReference>
<dbReference type="CDD" id="cd07185">
    <property type="entry name" value="OmpA_C-like"/>
    <property type="match status" value="1"/>
</dbReference>
<dbReference type="EMBL" id="UAUF01000011">
    <property type="protein sequence ID" value="SPZ06346.1"/>
    <property type="molecule type" value="Genomic_DNA"/>
</dbReference>
<sequence>MNSARQDSNLWSRLLAGALLGIVCTVSSWSTAAQPLPLRTDGKPVLSIHGSNTIGAQLSPLMVEGFLKTHGFKTINSRTGSHENEHIIIGRRANGDQVRIDMAAHGSSTGFADLIHGDTDIAAASRPIKDSVALELKRLGNARDAGSEHVIGIDGIAIILNAANPLTTLSTDELARLFSGDVKNWKDIGGSLGPVHLYARDNQSGTFDTFKELVMSSHGKSLSPTATRFESNDELSDAISQDPYGIGFVGLAAVGKAKTVSISDGSALALPPTVTTVATEDYPLSRRLFLYNKPDEKNPWVNAFIRYAQSSEGQRWVSKSGFVAQEVLAVQPAVPADAPAFYRQLADHAQRLSVNFRFAEGSATLDNKANLDIERLMTYLRENDKLDKKVALIGFSDTKEDLKRAELLSKLRAMAVRRELNKGGVMFHDIVGLGDALPVAANSDEGRMKNRRVEVWVY</sequence>
<dbReference type="Gene3D" id="3.30.1330.60">
    <property type="entry name" value="OmpA-like domain"/>
    <property type="match status" value="1"/>
</dbReference>
<dbReference type="InterPro" id="IPR050811">
    <property type="entry name" value="Phosphate_ABC_transporter"/>
</dbReference>
<dbReference type="Pfam" id="PF12849">
    <property type="entry name" value="PBP_like_2"/>
    <property type="match status" value="1"/>
</dbReference>
<gene>
    <name evidence="4" type="primary">sphX_1</name>
    <name evidence="4" type="ORF">NCTC11842_02235</name>
</gene>
<evidence type="ECO:0000256" key="2">
    <source>
        <dbReference type="PROSITE-ProRule" id="PRU00473"/>
    </source>
</evidence>
<dbReference type="InterPro" id="IPR036737">
    <property type="entry name" value="OmpA-like_sf"/>
</dbReference>
<keyword evidence="1" id="KW-0732">Signal</keyword>
<keyword evidence="2" id="KW-0472">Membrane</keyword>
<dbReference type="SUPFAM" id="SSF53850">
    <property type="entry name" value="Periplasmic binding protein-like II"/>
    <property type="match status" value="1"/>
</dbReference>
<dbReference type="SUPFAM" id="SSF103088">
    <property type="entry name" value="OmpA-like"/>
    <property type="match status" value="1"/>
</dbReference>
<evidence type="ECO:0000313" key="4">
    <source>
        <dbReference type="EMBL" id="SPZ06346.1"/>
    </source>
</evidence>
<dbReference type="RefSeq" id="WP_112297775.1">
    <property type="nucleotide sequence ID" value="NZ_UAUF01000011.1"/>
</dbReference>
<evidence type="ECO:0000256" key="1">
    <source>
        <dbReference type="ARBA" id="ARBA00022729"/>
    </source>
</evidence>
<dbReference type="AlphaFoldDB" id="A0A2X2CKZ7"/>
<name>A0A2X2CKZ7_PSELU</name>
<dbReference type="PANTHER" id="PTHR30570">
    <property type="entry name" value="PERIPLASMIC PHOSPHATE BINDING COMPONENT OF PHOSPHATE ABC TRANSPORTER"/>
    <property type="match status" value="1"/>
</dbReference>
<dbReference type="Pfam" id="PF00691">
    <property type="entry name" value="OmpA"/>
    <property type="match status" value="1"/>
</dbReference>
<accession>A0A2X2CKZ7</accession>
<organism evidence="4 5">
    <name type="scientific">Pseudomonas luteola</name>
    <dbReference type="NCBI Taxonomy" id="47886"/>
    <lineage>
        <taxon>Bacteria</taxon>
        <taxon>Pseudomonadati</taxon>
        <taxon>Pseudomonadota</taxon>
        <taxon>Gammaproteobacteria</taxon>
        <taxon>Pseudomonadales</taxon>
        <taxon>Pseudomonadaceae</taxon>
        <taxon>Pseudomonas</taxon>
    </lineage>
</organism>
<evidence type="ECO:0000313" key="5">
    <source>
        <dbReference type="Proteomes" id="UP000250443"/>
    </source>
</evidence>
<dbReference type="CDD" id="cd13566">
    <property type="entry name" value="PBP2_phosphate"/>
    <property type="match status" value="1"/>
</dbReference>
<dbReference type="InterPro" id="IPR006665">
    <property type="entry name" value="OmpA-like"/>
</dbReference>
<dbReference type="Proteomes" id="UP000250443">
    <property type="component" value="Unassembled WGS sequence"/>
</dbReference>
<protein>
    <submittedName>
        <fullName evidence="4">OmpA family protein</fullName>
    </submittedName>
</protein>
<dbReference type="PANTHER" id="PTHR30570:SF1">
    <property type="entry name" value="PHOSPHATE-BINDING PROTEIN PSTS"/>
    <property type="match status" value="1"/>
</dbReference>